<protein>
    <submittedName>
        <fullName evidence="2">Uncharacterized protein</fullName>
    </submittedName>
</protein>
<sequence length="653" mass="71351">MMSHFFVPEWIPIESALWISKDFESAQGISIRVALAGAKRRLLVADTLTKASGPLAIASTPPTFGPPVACRPLSVRVRVRNNEVFLCNEGGTYYGNDDLKTMSGSNALSLAAFVVIIIGHLPAPAAFSLGKTASRPAGLRQRQRSFLIRGALLQTSGDEEETPALDVDVASQFSVKVCLSSSCTKRLAAQGIDQYAILGEVYERAKKSKVDGCMVVEDGTCNGGKNCKLGPCVSVYHDDFDGPVALEGMKNAEFEQRVFHSVNSSSDVDRLGHDEHPHCLVERAHAAQPLSIRTPVESHDGLGGDYSRIEQVDGPGDPHWLAVLEVLGDSALWVTVPVDVEPPVAPARHEDVSVLGQVRDGPHRRPMGDLRREGKPVHRVLRTHVVAAELALQGRDDDLVHLDVAAVELERGDAVLAVCLPPDRVRPQIEQFDVSVVESGEDRPFIAVGIAECDRPAITRPRRRVRNEADHRGAHPRVPDLDAPVLAARNDLRRLRAARAPDAVDRVHDAFVRLDRKRRRRRSSVLWPPFASGMPSLVAAAAAASLYVAQRQRPSVFAQGDRISSPAASERRALDPARPEGEVAERLRHPRLTELVHAEPSLVGRGDASRHDAGRPGRPLAVVRGKAERFARILDHARRIRRVHLLAAPRWQA</sequence>
<dbReference type="OrthoDB" id="42948at2759"/>
<dbReference type="AlphaFoldDB" id="K0SE47"/>
<evidence type="ECO:0000313" key="2">
    <source>
        <dbReference type="EMBL" id="EJK63214.1"/>
    </source>
</evidence>
<dbReference type="Proteomes" id="UP000266841">
    <property type="component" value="Unassembled WGS sequence"/>
</dbReference>
<feature type="region of interest" description="Disordered" evidence="1">
    <location>
        <begin position="558"/>
        <end position="584"/>
    </location>
</feature>
<dbReference type="EMBL" id="AGNL01018377">
    <property type="protein sequence ID" value="EJK63214.1"/>
    <property type="molecule type" value="Genomic_DNA"/>
</dbReference>
<accession>K0SE47</accession>
<evidence type="ECO:0000313" key="3">
    <source>
        <dbReference type="Proteomes" id="UP000266841"/>
    </source>
</evidence>
<comment type="caution">
    <text evidence="2">The sequence shown here is derived from an EMBL/GenBank/DDBJ whole genome shotgun (WGS) entry which is preliminary data.</text>
</comment>
<gene>
    <name evidence="2" type="ORF">THAOC_16146</name>
</gene>
<feature type="compositionally biased region" description="Basic and acidic residues" evidence="1">
    <location>
        <begin position="569"/>
        <end position="584"/>
    </location>
</feature>
<name>K0SE47_THAOC</name>
<organism evidence="2 3">
    <name type="scientific">Thalassiosira oceanica</name>
    <name type="common">Marine diatom</name>
    <dbReference type="NCBI Taxonomy" id="159749"/>
    <lineage>
        <taxon>Eukaryota</taxon>
        <taxon>Sar</taxon>
        <taxon>Stramenopiles</taxon>
        <taxon>Ochrophyta</taxon>
        <taxon>Bacillariophyta</taxon>
        <taxon>Coscinodiscophyceae</taxon>
        <taxon>Thalassiosirophycidae</taxon>
        <taxon>Thalassiosirales</taxon>
        <taxon>Thalassiosiraceae</taxon>
        <taxon>Thalassiosira</taxon>
    </lineage>
</organism>
<reference evidence="2 3" key="1">
    <citation type="journal article" date="2012" name="Genome Biol.">
        <title>Genome and low-iron response of an oceanic diatom adapted to chronic iron limitation.</title>
        <authorList>
            <person name="Lommer M."/>
            <person name="Specht M."/>
            <person name="Roy A.S."/>
            <person name="Kraemer L."/>
            <person name="Andreson R."/>
            <person name="Gutowska M.A."/>
            <person name="Wolf J."/>
            <person name="Bergner S.V."/>
            <person name="Schilhabel M.B."/>
            <person name="Klostermeier U.C."/>
            <person name="Beiko R.G."/>
            <person name="Rosenstiel P."/>
            <person name="Hippler M."/>
            <person name="Laroche J."/>
        </authorList>
    </citation>
    <scope>NUCLEOTIDE SEQUENCE [LARGE SCALE GENOMIC DNA]</scope>
    <source>
        <strain evidence="2 3">CCMP1005</strain>
    </source>
</reference>
<evidence type="ECO:0000256" key="1">
    <source>
        <dbReference type="SAM" id="MobiDB-lite"/>
    </source>
</evidence>
<keyword evidence="3" id="KW-1185">Reference proteome</keyword>
<proteinExistence type="predicted"/>